<keyword evidence="4" id="KW-1185">Reference proteome</keyword>
<feature type="chain" id="PRO_5025516554" description="Secreted protein" evidence="2">
    <location>
        <begin position="24"/>
        <end position="103"/>
    </location>
</feature>
<feature type="signal peptide" evidence="2">
    <location>
        <begin position="1"/>
        <end position="23"/>
    </location>
</feature>
<evidence type="ECO:0000256" key="2">
    <source>
        <dbReference type="SAM" id="SignalP"/>
    </source>
</evidence>
<dbReference type="Proteomes" id="UP000799750">
    <property type="component" value="Unassembled WGS sequence"/>
</dbReference>
<evidence type="ECO:0000313" key="3">
    <source>
        <dbReference type="EMBL" id="KAF2499144.1"/>
    </source>
</evidence>
<protein>
    <recommendedName>
        <fullName evidence="5">Secreted protein</fullName>
    </recommendedName>
</protein>
<evidence type="ECO:0008006" key="5">
    <source>
        <dbReference type="Google" id="ProtNLM"/>
    </source>
</evidence>
<organism evidence="3 4">
    <name type="scientific">Lophium mytilinum</name>
    <dbReference type="NCBI Taxonomy" id="390894"/>
    <lineage>
        <taxon>Eukaryota</taxon>
        <taxon>Fungi</taxon>
        <taxon>Dikarya</taxon>
        <taxon>Ascomycota</taxon>
        <taxon>Pezizomycotina</taxon>
        <taxon>Dothideomycetes</taxon>
        <taxon>Pleosporomycetidae</taxon>
        <taxon>Mytilinidiales</taxon>
        <taxon>Mytilinidiaceae</taxon>
        <taxon>Lophium</taxon>
    </lineage>
</organism>
<accession>A0A6A6R4A5</accession>
<gene>
    <name evidence="3" type="ORF">BU16DRAFT_261335</name>
</gene>
<evidence type="ECO:0000256" key="1">
    <source>
        <dbReference type="SAM" id="MobiDB-lite"/>
    </source>
</evidence>
<dbReference type="AlphaFoldDB" id="A0A6A6R4A5"/>
<evidence type="ECO:0000313" key="4">
    <source>
        <dbReference type="Proteomes" id="UP000799750"/>
    </source>
</evidence>
<sequence length="103" mass="11550">MVVVNVVVVECLVTGHIAWTSQASCQYWPSPNLQTYTNNPQGQKSSALSHASTHTAPRCFPVRTKRLYRTIAPTPPRCNLTADVRGTPPHSPTNRNVRHFWLQ</sequence>
<name>A0A6A6R4A5_9PEZI</name>
<reference evidence="3" key="1">
    <citation type="journal article" date="2020" name="Stud. Mycol.">
        <title>101 Dothideomycetes genomes: a test case for predicting lifestyles and emergence of pathogens.</title>
        <authorList>
            <person name="Haridas S."/>
            <person name="Albert R."/>
            <person name="Binder M."/>
            <person name="Bloem J."/>
            <person name="Labutti K."/>
            <person name="Salamov A."/>
            <person name="Andreopoulos B."/>
            <person name="Baker S."/>
            <person name="Barry K."/>
            <person name="Bills G."/>
            <person name="Bluhm B."/>
            <person name="Cannon C."/>
            <person name="Castanera R."/>
            <person name="Culley D."/>
            <person name="Daum C."/>
            <person name="Ezra D."/>
            <person name="Gonzalez J."/>
            <person name="Henrissat B."/>
            <person name="Kuo A."/>
            <person name="Liang C."/>
            <person name="Lipzen A."/>
            <person name="Lutzoni F."/>
            <person name="Magnuson J."/>
            <person name="Mondo S."/>
            <person name="Nolan M."/>
            <person name="Ohm R."/>
            <person name="Pangilinan J."/>
            <person name="Park H.-J."/>
            <person name="Ramirez L."/>
            <person name="Alfaro M."/>
            <person name="Sun H."/>
            <person name="Tritt A."/>
            <person name="Yoshinaga Y."/>
            <person name="Zwiers L.-H."/>
            <person name="Turgeon B."/>
            <person name="Goodwin S."/>
            <person name="Spatafora J."/>
            <person name="Crous P."/>
            <person name="Grigoriev I."/>
        </authorList>
    </citation>
    <scope>NUCLEOTIDE SEQUENCE</scope>
    <source>
        <strain evidence="3">CBS 269.34</strain>
    </source>
</reference>
<keyword evidence="2" id="KW-0732">Signal</keyword>
<feature type="region of interest" description="Disordered" evidence="1">
    <location>
        <begin position="79"/>
        <end position="103"/>
    </location>
</feature>
<dbReference type="EMBL" id="MU004184">
    <property type="protein sequence ID" value="KAF2499144.1"/>
    <property type="molecule type" value="Genomic_DNA"/>
</dbReference>
<proteinExistence type="predicted"/>